<gene>
    <name evidence="1" type="ORF">N177_4174</name>
</gene>
<dbReference type="InterPro" id="IPR032710">
    <property type="entry name" value="NTF2-like_dom_sf"/>
</dbReference>
<keyword evidence="2" id="KW-1185">Reference proteome</keyword>
<dbReference type="RefSeq" id="WP_023434276.1">
    <property type="nucleotide sequence ID" value="NZ_AWXZ01000044.1"/>
</dbReference>
<dbReference type="PATRIC" id="fig|631454.5.peg.4118"/>
<protein>
    <recommendedName>
        <fullName evidence="3">Nuclear transport factor 2 family protein</fullName>
    </recommendedName>
</protein>
<evidence type="ECO:0000313" key="1">
    <source>
        <dbReference type="EMBL" id="ESR22444.1"/>
    </source>
</evidence>
<dbReference type="STRING" id="631454.N177_4174"/>
<dbReference type="Pfam" id="PF12893">
    <property type="entry name" value="Lumazine_bd_2"/>
    <property type="match status" value="1"/>
</dbReference>
<dbReference type="Gene3D" id="3.10.450.50">
    <property type="match status" value="1"/>
</dbReference>
<organism evidence="1 2">
    <name type="scientific">Lutibaculum baratangense AMV1</name>
    <dbReference type="NCBI Taxonomy" id="631454"/>
    <lineage>
        <taxon>Bacteria</taxon>
        <taxon>Pseudomonadati</taxon>
        <taxon>Pseudomonadota</taxon>
        <taxon>Alphaproteobacteria</taxon>
        <taxon>Hyphomicrobiales</taxon>
        <taxon>Tepidamorphaceae</taxon>
        <taxon>Lutibaculum</taxon>
    </lineage>
</organism>
<comment type="caution">
    <text evidence="1">The sequence shown here is derived from an EMBL/GenBank/DDBJ whole genome shotgun (WGS) entry which is preliminary data.</text>
</comment>
<dbReference type="Proteomes" id="UP000017819">
    <property type="component" value="Unassembled WGS sequence"/>
</dbReference>
<name>V4RAN8_9HYPH</name>
<proteinExistence type="predicted"/>
<evidence type="ECO:0000313" key="2">
    <source>
        <dbReference type="Proteomes" id="UP000017819"/>
    </source>
</evidence>
<reference evidence="1 2" key="1">
    <citation type="journal article" date="2014" name="Genome Announc.">
        <title>Draft Genome Sequence of Lutibaculum baratangense Strain AMV1T, Isolated from a Mud Volcano in Andamans, India.</title>
        <authorList>
            <person name="Singh A."/>
            <person name="Sreenivas A."/>
            <person name="Sathyanarayana Reddy G."/>
            <person name="Pinnaka A.K."/>
            <person name="Shivaji S."/>
        </authorList>
    </citation>
    <scope>NUCLEOTIDE SEQUENCE [LARGE SCALE GENOMIC DNA]</scope>
    <source>
        <strain evidence="1 2">AMV1</strain>
    </source>
</reference>
<evidence type="ECO:0008006" key="3">
    <source>
        <dbReference type="Google" id="ProtNLM"/>
    </source>
</evidence>
<dbReference type="InterPro" id="IPR039437">
    <property type="entry name" value="FrzH/put_lumazine-bd"/>
</dbReference>
<dbReference type="OrthoDB" id="7451095at2"/>
<dbReference type="AlphaFoldDB" id="V4RAN8"/>
<dbReference type="eggNOG" id="ENOG5033A4A">
    <property type="taxonomic scope" value="Bacteria"/>
</dbReference>
<sequence>MHTEIELVVRDYLDGMSYADAEKLRAAFHPRASVVGRWAGLLEWLSLEEFVTACLEAPALPAGAGYYSQILSIDILENVAAVKLEDDYLGNRFTDYLTLMKDDGRWLIVNKVYHHHA</sequence>
<accession>V4RAN8</accession>
<dbReference type="SUPFAM" id="SSF54427">
    <property type="entry name" value="NTF2-like"/>
    <property type="match status" value="1"/>
</dbReference>
<dbReference type="EMBL" id="AWXZ01000044">
    <property type="protein sequence ID" value="ESR22444.1"/>
    <property type="molecule type" value="Genomic_DNA"/>
</dbReference>